<feature type="domain" description="Tetrapyrrole methylase" evidence="9">
    <location>
        <begin position="9"/>
        <end position="220"/>
    </location>
</feature>
<dbReference type="InterPro" id="IPR014777">
    <property type="entry name" value="4pyrrole_Mease_sub1"/>
</dbReference>
<dbReference type="InterPro" id="IPR006366">
    <property type="entry name" value="CobA/CysG_C"/>
</dbReference>
<dbReference type="EC" id="2.1.1.107" evidence="2"/>
<sequence>MQYQQQKGKVVLAGAGSGDPELLTIKAFRYLQFADVVLTDRLVSDVIINEYVNPEAEVLYVGKQCRRGASTPQATINELMVDYARQGKLVVRLKGGDVSIFSNVLDELQTLVQNQIPYEIIPGITAALGAAAYAGMPLTARNYSTAVRLLTCYDPSVITEEYWKELAATNDTLVFYMSAETSFYVAQKLTENGIEQEKQIAVIEQATTPLQEIHTSSLYEFNENYGHAQFKSPSLVIIGKVVALHEQFKWLENRPSDVEYFKPVDVKAATHVFAERA</sequence>
<accession>A0A9X2XS93</accession>
<reference evidence="10" key="1">
    <citation type="submission" date="2022-09" db="EMBL/GenBank/DDBJ databases">
        <authorList>
            <person name="Yuan C."/>
            <person name="Ke Z."/>
        </authorList>
    </citation>
    <scope>NUCLEOTIDE SEQUENCE</scope>
    <source>
        <strain evidence="10">LB-8</strain>
    </source>
</reference>
<dbReference type="InterPro" id="IPR003043">
    <property type="entry name" value="Uropor_MeTrfase_CS"/>
</dbReference>
<evidence type="ECO:0000256" key="2">
    <source>
        <dbReference type="ARBA" id="ARBA00012162"/>
    </source>
</evidence>
<keyword evidence="5" id="KW-0949">S-adenosyl-L-methionine</keyword>
<evidence type="ECO:0000256" key="3">
    <source>
        <dbReference type="ARBA" id="ARBA00022603"/>
    </source>
</evidence>
<dbReference type="EMBL" id="JAOTIF010000001">
    <property type="protein sequence ID" value="MCU7547600.1"/>
    <property type="molecule type" value="Genomic_DNA"/>
</dbReference>
<dbReference type="CDD" id="cd11642">
    <property type="entry name" value="SUMT"/>
    <property type="match status" value="1"/>
</dbReference>
<comment type="caution">
    <text evidence="10">The sequence shown here is derived from an EMBL/GenBank/DDBJ whole genome shotgun (WGS) entry which is preliminary data.</text>
</comment>
<dbReference type="NCBIfam" id="TIGR01469">
    <property type="entry name" value="cobA_cysG_Cterm"/>
    <property type="match status" value="1"/>
</dbReference>
<keyword evidence="6" id="KW-0627">Porphyrin biosynthesis</keyword>
<keyword evidence="11" id="KW-1185">Reference proteome</keyword>
<comment type="similarity">
    <text evidence="1 8">Belongs to the precorrin methyltransferase family.</text>
</comment>
<evidence type="ECO:0000313" key="10">
    <source>
        <dbReference type="EMBL" id="MCU7547600.1"/>
    </source>
</evidence>
<evidence type="ECO:0000256" key="5">
    <source>
        <dbReference type="ARBA" id="ARBA00022691"/>
    </source>
</evidence>
<dbReference type="NCBIfam" id="NF004790">
    <property type="entry name" value="PRK06136.1"/>
    <property type="match status" value="1"/>
</dbReference>
<dbReference type="PROSITE" id="PS00840">
    <property type="entry name" value="SUMT_2"/>
    <property type="match status" value="1"/>
</dbReference>
<evidence type="ECO:0000256" key="7">
    <source>
        <dbReference type="ARBA" id="ARBA00025705"/>
    </source>
</evidence>
<dbReference type="Proteomes" id="UP001155483">
    <property type="component" value="Unassembled WGS sequence"/>
</dbReference>
<dbReference type="RefSeq" id="WP_279295046.1">
    <property type="nucleotide sequence ID" value="NZ_JAOTIF010000001.1"/>
</dbReference>
<name>A0A9X2XS93_9BACT</name>
<dbReference type="SUPFAM" id="SSF53790">
    <property type="entry name" value="Tetrapyrrole methylase"/>
    <property type="match status" value="1"/>
</dbReference>
<dbReference type="Gene3D" id="3.40.1010.10">
    <property type="entry name" value="Cobalt-precorrin-4 Transmethylase, Domain 1"/>
    <property type="match status" value="1"/>
</dbReference>
<evidence type="ECO:0000256" key="8">
    <source>
        <dbReference type="RuleBase" id="RU003960"/>
    </source>
</evidence>
<evidence type="ECO:0000259" key="9">
    <source>
        <dbReference type="Pfam" id="PF00590"/>
    </source>
</evidence>
<keyword evidence="4 8" id="KW-0808">Transferase</keyword>
<reference evidence="10" key="2">
    <citation type="submission" date="2023-04" db="EMBL/GenBank/DDBJ databases">
        <title>Paracnuella aquatica gen. nov., sp. nov., a member of the family Chitinophagaceae isolated from a hot spring.</title>
        <authorList>
            <person name="Wang C."/>
        </authorList>
    </citation>
    <scope>NUCLEOTIDE SEQUENCE</scope>
    <source>
        <strain evidence="10">LB-8</strain>
    </source>
</reference>
<proteinExistence type="inferred from homology"/>
<evidence type="ECO:0000256" key="4">
    <source>
        <dbReference type="ARBA" id="ARBA00022679"/>
    </source>
</evidence>
<dbReference type="PANTHER" id="PTHR45790">
    <property type="entry name" value="SIROHEME SYNTHASE-RELATED"/>
    <property type="match status" value="1"/>
</dbReference>
<dbReference type="GO" id="GO:0019354">
    <property type="term" value="P:siroheme biosynthetic process"/>
    <property type="evidence" value="ECO:0007669"/>
    <property type="project" value="InterPro"/>
</dbReference>
<keyword evidence="3 8" id="KW-0489">Methyltransferase</keyword>
<dbReference type="InterPro" id="IPR035996">
    <property type="entry name" value="4pyrrol_Methylase_sf"/>
</dbReference>
<dbReference type="InterPro" id="IPR000878">
    <property type="entry name" value="4pyrrol_Mease"/>
</dbReference>
<organism evidence="10 11">
    <name type="scientific">Paraflavisolibacter caeni</name>
    <dbReference type="NCBI Taxonomy" id="2982496"/>
    <lineage>
        <taxon>Bacteria</taxon>
        <taxon>Pseudomonadati</taxon>
        <taxon>Bacteroidota</taxon>
        <taxon>Chitinophagia</taxon>
        <taxon>Chitinophagales</taxon>
        <taxon>Chitinophagaceae</taxon>
        <taxon>Paraflavisolibacter</taxon>
    </lineage>
</organism>
<dbReference type="Pfam" id="PF00590">
    <property type="entry name" value="TP_methylase"/>
    <property type="match status" value="1"/>
</dbReference>
<dbReference type="Gene3D" id="3.30.950.10">
    <property type="entry name" value="Methyltransferase, Cobalt-precorrin-4 Transmethylase, Domain 2"/>
    <property type="match status" value="1"/>
</dbReference>
<protein>
    <recommendedName>
        <fullName evidence="2">uroporphyrinogen-III C-methyltransferase</fullName>
        <ecNumber evidence="2">2.1.1.107</ecNumber>
    </recommendedName>
</protein>
<evidence type="ECO:0000256" key="1">
    <source>
        <dbReference type="ARBA" id="ARBA00005879"/>
    </source>
</evidence>
<dbReference type="AlphaFoldDB" id="A0A9X2XS93"/>
<dbReference type="PANTHER" id="PTHR45790:SF3">
    <property type="entry name" value="S-ADENOSYL-L-METHIONINE-DEPENDENT UROPORPHYRINOGEN III METHYLTRANSFERASE, CHLOROPLASTIC"/>
    <property type="match status" value="1"/>
</dbReference>
<dbReference type="GO" id="GO:0032259">
    <property type="term" value="P:methylation"/>
    <property type="evidence" value="ECO:0007669"/>
    <property type="project" value="UniProtKB-KW"/>
</dbReference>
<evidence type="ECO:0000313" key="11">
    <source>
        <dbReference type="Proteomes" id="UP001155483"/>
    </source>
</evidence>
<dbReference type="FunFam" id="3.40.1010.10:FF:000001">
    <property type="entry name" value="Siroheme synthase"/>
    <property type="match status" value="1"/>
</dbReference>
<dbReference type="GO" id="GO:0004851">
    <property type="term" value="F:uroporphyrin-III C-methyltransferase activity"/>
    <property type="evidence" value="ECO:0007669"/>
    <property type="project" value="UniProtKB-EC"/>
</dbReference>
<gene>
    <name evidence="10" type="primary">cobA</name>
    <name evidence="10" type="ORF">OCK74_00675</name>
</gene>
<evidence type="ECO:0000256" key="6">
    <source>
        <dbReference type="ARBA" id="ARBA00023244"/>
    </source>
</evidence>
<comment type="pathway">
    <text evidence="7">Porphyrin-containing compound metabolism; siroheme biosynthesis; precorrin-2 from uroporphyrinogen III: step 1/1.</text>
</comment>
<dbReference type="InterPro" id="IPR014776">
    <property type="entry name" value="4pyrrole_Mease_sub2"/>
</dbReference>
<dbReference type="InterPro" id="IPR050161">
    <property type="entry name" value="Siro_Cobalamin_biosynth"/>
</dbReference>